<dbReference type="InterPro" id="IPR014255">
    <property type="entry name" value="Spore_coat_CotS"/>
</dbReference>
<name>A0AAV4L9Z2_9BACL</name>
<gene>
    <name evidence="2" type="ORF">DNHGIG_01810</name>
</gene>
<dbReference type="Proteomes" id="UP001057291">
    <property type="component" value="Unassembled WGS sequence"/>
</dbReference>
<evidence type="ECO:0000259" key="1">
    <source>
        <dbReference type="Pfam" id="PF01636"/>
    </source>
</evidence>
<dbReference type="PANTHER" id="PTHR39179">
    <property type="entry name" value="SPORE COAT PROTEIN I"/>
    <property type="match status" value="1"/>
</dbReference>
<dbReference type="InterPro" id="IPR047175">
    <property type="entry name" value="CotS-like"/>
</dbReference>
<dbReference type="GO" id="GO:0042601">
    <property type="term" value="C:endospore-forming forespore"/>
    <property type="evidence" value="ECO:0007669"/>
    <property type="project" value="TreeGrafter"/>
</dbReference>
<proteinExistence type="predicted"/>
<dbReference type="InterPro" id="IPR008266">
    <property type="entry name" value="Tyr_kinase_AS"/>
</dbReference>
<feature type="domain" description="Aminoglycoside phosphotransferase" evidence="1">
    <location>
        <begin position="36"/>
        <end position="281"/>
    </location>
</feature>
<dbReference type="InterPro" id="IPR011009">
    <property type="entry name" value="Kinase-like_dom_sf"/>
</dbReference>
<dbReference type="RefSeq" id="WP_282197902.1">
    <property type="nucleotide sequence ID" value="NZ_BOQE01000001.1"/>
</dbReference>
<dbReference type="NCBIfam" id="TIGR02906">
    <property type="entry name" value="spore_CotS"/>
    <property type="match status" value="1"/>
</dbReference>
<dbReference type="PROSITE" id="PS00109">
    <property type="entry name" value="PROTEIN_KINASE_TYR"/>
    <property type="match status" value="1"/>
</dbReference>
<reference evidence="2" key="1">
    <citation type="journal article" date="2023" name="Int. J. Syst. Evol. Microbiol.">
        <title>Collibacillus ludicampi gen. nov., sp. nov., a new soil bacterium of the family Alicyclobacillaceae.</title>
        <authorList>
            <person name="Jojima T."/>
            <person name="Ioku Y."/>
            <person name="Fukuta Y."/>
            <person name="Shirasaka N."/>
            <person name="Matsumura Y."/>
            <person name="Mori M."/>
        </authorList>
    </citation>
    <scope>NUCLEOTIDE SEQUENCE</scope>
    <source>
        <strain evidence="2">TP075</strain>
    </source>
</reference>
<dbReference type="SUPFAM" id="SSF56112">
    <property type="entry name" value="Protein kinase-like (PK-like)"/>
    <property type="match status" value="1"/>
</dbReference>
<dbReference type="Gene3D" id="3.30.200.20">
    <property type="entry name" value="Phosphorylase Kinase, domain 1"/>
    <property type="match status" value="1"/>
</dbReference>
<dbReference type="PANTHER" id="PTHR39179:SF1">
    <property type="entry name" value="SPORE COAT PROTEIN I"/>
    <property type="match status" value="1"/>
</dbReference>
<dbReference type="GO" id="GO:0004672">
    <property type="term" value="F:protein kinase activity"/>
    <property type="evidence" value="ECO:0007669"/>
    <property type="project" value="InterPro"/>
</dbReference>
<dbReference type="Gene3D" id="3.90.1200.10">
    <property type="match status" value="1"/>
</dbReference>
<sequence>MANKVEAVKKGVQPPLADVEAMYGIRVQKCVPVRAVWKLTTDRGEYALKKVVHAKEKLMFIYQATEHLWKNGFTNLARFIPTREGHPFIEGADGRYFLTEWIEGRESDLEDPAELKQAVELMARFHLASRGFVPTIDAMTKTRWAGWIERFEKELQDLVTQKLRIMETPSDQWTEMEQVFMQTIEPMLEMAETGVKLLHQSDFPQVLGRERKLRGFIHGDFTYHNFILTADGNMSVIDFDYCAFELRVHDLARFMRKMLRRSHWDVDLGHTILSDYHAIAPLCDGELEVLRAVLYFPQRYWRAVERGFVSRRYTPQNAMKKMKQEVADIEQWRMFMQKYPSTL</sequence>
<accession>A0AAV4L9Z2</accession>
<evidence type="ECO:0000313" key="3">
    <source>
        <dbReference type="Proteomes" id="UP001057291"/>
    </source>
</evidence>
<keyword evidence="3" id="KW-1185">Reference proteome</keyword>
<dbReference type="EMBL" id="BOQE01000001">
    <property type="protein sequence ID" value="GIM44632.1"/>
    <property type="molecule type" value="Genomic_DNA"/>
</dbReference>
<dbReference type="InterPro" id="IPR002575">
    <property type="entry name" value="Aminoglycoside_PTrfase"/>
</dbReference>
<organism evidence="2 3">
    <name type="scientific">Collibacillus ludicampi</name>
    <dbReference type="NCBI Taxonomy" id="2771369"/>
    <lineage>
        <taxon>Bacteria</taxon>
        <taxon>Bacillati</taxon>
        <taxon>Bacillota</taxon>
        <taxon>Bacilli</taxon>
        <taxon>Bacillales</taxon>
        <taxon>Alicyclobacillaceae</taxon>
        <taxon>Collibacillus</taxon>
    </lineage>
</organism>
<evidence type="ECO:0000313" key="2">
    <source>
        <dbReference type="EMBL" id="GIM44632.1"/>
    </source>
</evidence>
<comment type="caution">
    <text evidence="2">The sequence shown here is derived from an EMBL/GenBank/DDBJ whole genome shotgun (WGS) entry which is preliminary data.</text>
</comment>
<dbReference type="Pfam" id="PF01636">
    <property type="entry name" value="APH"/>
    <property type="match status" value="1"/>
</dbReference>
<protein>
    <recommendedName>
        <fullName evidence="1">Aminoglycoside phosphotransferase domain-containing protein</fullName>
    </recommendedName>
</protein>
<dbReference type="AlphaFoldDB" id="A0AAV4L9Z2"/>